<dbReference type="EMBL" id="KY363465">
    <property type="protein sequence ID" value="AQT25270.1"/>
    <property type="molecule type" value="Genomic_DNA"/>
</dbReference>
<dbReference type="GO" id="GO:0006226">
    <property type="term" value="P:dUMP biosynthetic process"/>
    <property type="evidence" value="ECO:0007669"/>
    <property type="project" value="InterPro"/>
</dbReference>
<dbReference type="InterPro" id="IPR036157">
    <property type="entry name" value="dUTPase-like_sf"/>
</dbReference>
<organism evidence="6 7">
    <name type="scientific">Providencia phage vB_PreS_PR1</name>
    <dbReference type="NCBI Taxonomy" id="1931407"/>
    <lineage>
        <taxon>Viruses</taxon>
        <taxon>Duplodnaviria</taxon>
        <taxon>Heunggongvirae</taxon>
        <taxon>Uroviricota</taxon>
        <taxon>Caudoviricetes</taxon>
        <taxon>Demerecviridae</taxon>
        <taxon>Priunavirus</taxon>
        <taxon>Priunavirus PR1</taxon>
    </lineage>
</organism>
<name>A0A1S6KV08_9CAUD</name>
<dbReference type="CDD" id="cd07557">
    <property type="entry name" value="trimeric_dUTPase"/>
    <property type="match status" value="1"/>
</dbReference>
<dbReference type="OrthoDB" id="12539at10239"/>
<reference evidence="6 7" key="1">
    <citation type="submission" date="2016-12" db="EMBL/GenBank/DDBJ databases">
        <title>Providencia rettgeri phage vB-PreS_PR1 - a deep-branching member of the T5-like siphoviruses.</title>
        <authorList>
            <person name="Oliveira H."/>
            <person name="Pinto G."/>
            <person name="Hendrix H."/>
            <person name="Noben J.-P."/>
            <person name="Gawor J."/>
            <person name="Lobocka M."/>
            <person name="Lavigne R."/>
            <person name="Azeredo J."/>
        </authorList>
    </citation>
    <scope>NUCLEOTIDE SEQUENCE [LARGE SCALE GENOMIC DNA]</scope>
</reference>
<keyword evidence="4" id="KW-0546">Nucleotide metabolism</keyword>
<dbReference type="InterPro" id="IPR033704">
    <property type="entry name" value="dUTPase_trimeric"/>
</dbReference>
<dbReference type="Pfam" id="PF00692">
    <property type="entry name" value="dUTPase"/>
    <property type="match status" value="1"/>
</dbReference>
<dbReference type="NCBIfam" id="NF001862">
    <property type="entry name" value="PRK00601.1"/>
    <property type="match status" value="1"/>
</dbReference>
<dbReference type="GO" id="GO:0004170">
    <property type="term" value="F:dUTP diphosphatase activity"/>
    <property type="evidence" value="ECO:0007669"/>
    <property type="project" value="UniProtKB-EC"/>
</dbReference>
<gene>
    <name evidence="6" type="ORF">PR1_133</name>
</gene>
<dbReference type="NCBIfam" id="TIGR00576">
    <property type="entry name" value="dut"/>
    <property type="match status" value="1"/>
</dbReference>
<dbReference type="EC" id="3.6.1.23" evidence="2"/>
<dbReference type="SUPFAM" id="SSF51283">
    <property type="entry name" value="dUTPase-like"/>
    <property type="match status" value="1"/>
</dbReference>
<accession>A0A1S6KV08</accession>
<evidence type="ECO:0000256" key="3">
    <source>
        <dbReference type="ARBA" id="ARBA00022801"/>
    </source>
</evidence>
<dbReference type="PANTHER" id="PTHR11241:SF0">
    <property type="entry name" value="DEOXYURIDINE 5'-TRIPHOSPHATE NUCLEOTIDOHYDROLASE"/>
    <property type="match status" value="1"/>
</dbReference>
<evidence type="ECO:0000256" key="4">
    <source>
        <dbReference type="ARBA" id="ARBA00023080"/>
    </source>
</evidence>
<dbReference type="Proteomes" id="UP000222417">
    <property type="component" value="Segment"/>
</dbReference>
<evidence type="ECO:0000256" key="2">
    <source>
        <dbReference type="ARBA" id="ARBA00012379"/>
    </source>
</evidence>
<dbReference type="GO" id="GO:0000287">
    <property type="term" value="F:magnesium ion binding"/>
    <property type="evidence" value="ECO:0007669"/>
    <property type="project" value="InterPro"/>
</dbReference>
<evidence type="ECO:0000259" key="5">
    <source>
        <dbReference type="Pfam" id="PF00692"/>
    </source>
</evidence>
<proteinExistence type="inferred from homology"/>
<evidence type="ECO:0000313" key="6">
    <source>
        <dbReference type="EMBL" id="AQT25270.1"/>
    </source>
</evidence>
<feature type="domain" description="dUTPase-like" evidence="5">
    <location>
        <begin position="41"/>
        <end position="152"/>
    </location>
</feature>
<dbReference type="GO" id="GO:0046081">
    <property type="term" value="P:dUTP catabolic process"/>
    <property type="evidence" value="ECO:0007669"/>
    <property type="project" value="InterPro"/>
</dbReference>
<dbReference type="PANTHER" id="PTHR11241">
    <property type="entry name" value="DEOXYURIDINE 5'-TRIPHOSPHATE NUCLEOTIDOHYDROLASE"/>
    <property type="match status" value="1"/>
</dbReference>
<evidence type="ECO:0000313" key="7">
    <source>
        <dbReference type="Proteomes" id="UP000222417"/>
    </source>
</evidence>
<comment type="similarity">
    <text evidence="1">Belongs to the dUTPase family.</text>
</comment>
<protein>
    <recommendedName>
        <fullName evidence="2">dUTP diphosphatase</fullName>
        <ecNumber evidence="2">3.6.1.23</ecNumber>
    </recommendedName>
</protein>
<dbReference type="InterPro" id="IPR008181">
    <property type="entry name" value="dUTPase"/>
</dbReference>
<dbReference type="Gene3D" id="2.70.40.10">
    <property type="match status" value="1"/>
</dbReference>
<sequence length="154" mass="16887">MRNSIHPVKVFAIRDEVRPVTGSADAAAIDLRVNLSEREPYMVLQPGESRLVGSGLHMEIPVGWCGIIIPRSGMGSKGLHIKNVTGLIDADYRGEIQLGLVNNGTEEIIIERFERVCQMVIVPHYPHVVEFVDSVDQLSETDRGTGGFGHSGKQ</sequence>
<dbReference type="InterPro" id="IPR029054">
    <property type="entry name" value="dUTPase-like"/>
</dbReference>
<keyword evidence="7" id="KW-1185">Reference proteome</keyword>
<keyword evidence="3" id="KW-0378">Hydrolase</keyword>
<evidence type="ECO:0000256" key="1">
    <source>
        <dbReference type="ARBA" id="ARBA00006581"/>
    </source>
</evidence>